<evidence type="ECO:0000256" key="1">
    <source>
        <dbReference type="ARBA" id="ARBA00023015"/>
    </source>
</evidence>
<keyword evidence="3" id="KW-0804">Transcription</keyword>
<name>A0A838B5L6_9HYPH</name>
<dbReference type="SUPFAM" id="SSF46785">
    <property type="entry name" value="Winged helix' DNA-binding domain"/>
    <property type="match status" value="1"/>
</dbReference>
<dbReference type="InterPro" id="IPR014757">
    <property type="entry name" value="Tscrpt_reg_IclR_C"/>
</dbReference>
<evidence type="ECO:0000256" key="2">
    <source>
        <dbReference type="ARBA" id="ARBA00023125"/>
    </source>
</evidence>
<dbReference type="InterPro" id="IPR029016">
    <property type="entry name" value="GAF-like_dom_sf"/>
</dbReference>
<sequence length="271" mass="29322">MQDSNGITDQPELGPAEALTADKASGSREKGLNRVLEILEFLHVTQRAIGIGDLAKGVNAPRSTTYTLVRSLVDAGLLEMEGDGNRVYFGKKLYLYGMDYVRGNDLLRRGRQEVDNLSRETGETSELCMLQSGRYTIVHSSPGTRPFRISSATGLQIPLPWTASGRLLLAGLERAAIQDMVSDDDLLLPDGRRLQLDDFIADIATARTTGYCITSGLVDAYTKCLAAPVFAAAGKVEATMCLVVPIDTTADKTDELLTLLRQRAARLSIAG</sequence>
<keyword evidence="2" id="KW-0238">DNA-binding</keyword>
<dbReference type="InterPro" id="IPR036390">
    <property type="entry name" value="WH_DNA-bd_sf"/>
</dbReference>
<dbReference type="InterPro" id="IPR011991">
    <property type="entry name" value="ArsR-like_HTH"/>
</dbReference>
<accession>A0A838B5L6</accession>
<dbReference type="PROSITE" id="PS51077">
    <property type="entry name" value="HTH_ICLR"/>
    <property type="match status" value="1"/>
</dbReference>
<dbReference type="PANTHER" id="PTHR30136:SF35">
    <property type="entry name" value="HTH-TYPE TRANSCRIPTIONAL REGULATOR RV1719"/>
    <property type="match status" value="1"/>
</dbReference>
<evidence type="ECO:0000256" key="3">
    <source>
        <dbReference type="ARBA" id="ARBA00023163"/>
    </source>
</evidence>
<dbReference type="GO" id="GO:0003700">
    <property type="term" value="F:DNA-binding transcription factor activity"/>
    <property type="evidence" value="ECO:0007669"/>
    <property type="project" value="TreeGrafter"/>
</dbReference>
<comment type="caution">
    <text evidence="7">The sequence shown here is derived from an EMBL/GenBank/DDBJ whole genome shotgun (WGS) entry which is preliminary data.</text>
</comment>
<gene>
    <name evidence="7" type="ORF">H0241_12945</name>
</gene>
<dbReference type="EMBL" id="JACDTY010000005">
    <property type="protein sequence ID" value="MBA1141159.1"/>
    <property type="molecule type" value="Genomic_DNA"/>
</dbReference>
<dbReference type="RefSeq" id="WP_181057938.1">
    <property type="nucleotide sequence ID" value="NZ_JACDTY010000005.1"/>
</dbReference>
<dbReference type="GO" id="GO:0003677">
    <property type="term" value="F:DNA binding"/>
    <property type="evidence" value="ECO:0007669"/>
    <property type="project" value="UniProtKB-KW"/>
</dbReference>
<feature type="domain" description="IclR-ED" evidence="6">
    <location>
        <begin position="92"/>
        <end position="271"/>
    </location>
</feature>
<dbReference type="AlphaFoldDB" id="A0A838B5L6"/>
<organism evidence="7 8">
    <name type="scientific">Mesorhizobium neociceri</name>
    <dbReference type="NCBI Taxonomy" id="1307853"/>
    <lineage>
        <taxon>Bacteria</taxon>
        <taxon>Pseudomonadati</taxon>
        <taxon>Pseudomonadota</taxon>
        <taxon>Alphaproteobacteria</taxon>
        <taxon>Hyphomicrobiales</taxon>
        <taxon>Phyllobacteriaceae</taxon>
        <taxon>Mesorhizobium</taxon>
    </lineage>
</organism>
<keyword evidence="8" id="KW-1185">Reference proteome</keyword>
<dbReference type="InterPro" id="IPR005471">
    <property type="entry name" value="Tscrpt_reg_IclR_N"/>
</dbReference>
<dbReference type="InterPro" id="IPR036388">
    <property type="entry name" value="WH-like_DNA-bd_sf"/>
</dbReference>
<feature type="region of interest" description="Disordered" evidence="4">
    <location>
        <begin position="1"/>
        <end position="25"/>
    </location>
</feature>
<evidence type="ECO:0000256" key="4">
    <source>
        <dbReference type="SAM" id="MobiDB-lite"/>
    </source>
</evidence>
<dbReference type="Proteomes" id="UP000558284">
    <property type="component" value="Unassembled WGS sequence"/>
</dbReference>
<dbReference type="GO" id="GO:0045892">
    <property type="term" value="P:negative regulation of DNA-templated transcription"/>
    <property type="evidence" value="ECO:0007669"/>
    <property type="project" value="TreeGrafter"/>
</dbReference>
<feature type="domain" description="HTH iclR-type" evidence="5">
    <location>
        <begin position="29"/>
        <end position="91"/>
    </location>
</feature>
<dbReference type="InterPro" id="IPR050707">
    <property type="entry name" value="HTH_MetabolicPath_Reg"/>
</dbReference>
<dbReference type="SUPFAM" id="SSF55781">
    <property type="entry name" value="GAF domain-like"/>
    <property type="match status" value="1"/>
</dbReference>
<dbReference type="Pfam" id="PF09339">
    <property type="entry name" value="HTH_IclR"/>
    <property type="match status" value="1"/>
</dbReference>
<dbReference type="Pfam" id="PF01614">
    <property type="entry name" value="IclR_C"/>
    <property type="match status" value="1"/>
</dbReference>
<evidence type="ECO:0000259" key="5">
    <source>
        <dbReference type="PROSITE" id="PS51077"/>
    </source>
</evidence>
<dbReference type="CDD" id="cd00090">
    <property type="entry name" value="HTH_ARSR"/>
    <property type="match status" value="1"/>
</dbReference>
<dbReference type="Gene3D" id="3.30.450.40">
    <property type="match status" value="1"/>
</dbReference>
<evidence type="ECO:0000313" key="7">
    <source>
        <dbReference type="EMBL" id="MBA1141159.1"/>
    </source>
</evidence>
<evidence type="ECO:0000259" key="6">
    <source>
        <dbReference type="PROSITE" id="PS51078"/>
    </source>
</evidence>
<dbReference type="PANTHER" id="PTHR30136">
    <property type="entry name" value="HELIX-TURN-HELIX TRANSCRIPTIONAL REGULATOR, ICLR FAMILY"/>
    <property type="match status" value="1"/>
</dbReference>
<keyword evidence="1" id="KW-0805">Transcription regulation</keyword>
<dbReference type="PROSITE" id="PS51078">
    <property type="entry name" value="ICLR_ED"/>
    <property type="match status" value="1"/>
</dbReference>
<proteinExistence type="predicted"/>
<evidence type="ECO:0000313" key="8">
    <source>
        <dbReference type="Proteomes" id="UP000558284"/>
    </source>
</evidence>
<protein>
    <submittedName>
        <fullName evidence="7">IclR family transcriptional regulator</fullName>
    </submittedName>
</protein>
<dbReference type="Gene3D" id="1.10.10.10">
    <property type="entry name" value="Winged helix-like DNA-binding domain superfamily/Winged helix DNA-binding domain"/>
    <property type="match status" value="1"/>
</dbReference>
<reference evidence="7 8" key="1">
    <citation type="submission" date="2020-07" db="EMBL/GenBank/DDBJ databases">
        <title>Definition of the novel symbiovar canariense within Mesorhizobium novociceri, a new species of genus Mesorhizobium nodulating Cicer canariense in the Caldera de Taburiente National Park (La Palma, Canary Islands).</title>
        <authorList>
            <person name="Leon-Barrios M."/>
            <person name="Perez-Yepez J."/>
            <person name="Flores-Felix J.D."/>
            <person name="Ramirez-Baena M.H."/>
            <person name="Pulido-Suarez L."/>
            <person name="Igual J.M."/>
            <person name="Velazquez E."/>
            <person name="Peix A."/>
        </authorList>
    </citation>
    <scope>NUCLEOTIDE SEQUENCE [LARGE SCALE GENOMIC DNA]</scope>
    <source>
        <strain evidence="7 8">CCANP35</strain>
    </source>
</reference>